<dbReference type="InterPro" id="IPR005358">
    <property type="entry name" value="Puta_zinc/iron-chelating_dom"/>
</dbReference>
<protein>
    <recommendedName>
        <fullName evidence="3">YkgJ family cysteine cluster protein</fullName>
    </recommendedName>
</protein>
<organism evidence="1 2">
    <name type="scientific">Thermodesulforhabdus norvegica</name>
    <dbReference type="NCBI Taxonomy" id="39841"/>
    <lineage>
        <taxon>Bacteria</taxon>
        <taxon>Pseudomonadati</taxon>
        <taxon>Thermodesulfobacteriota</taxon>
        <taxon>Syntrophobacteria</taxon>
        <taxon>Syntrophobacterales</taxon>
        <taxon>Thermodesulforhabdaceae</taxon>
        <taxon>Thermodesulforhabdus</taxon>
    </lineage>
</organism>
<evidence type="ECO:0008006" key="3">
    <source>
        <dbReference type="Google" id="ProtNLM"/>
    </source>
</evidence>
<reference evidence="1 2" key="1">
    <citation type="submission" date="2016-10" db="EMBL/GenBank/DDBJ databases">
        <authorList>
            <person name="de Groot N.N."/>
        </authorList>
    </citation>
    <scope>NUCLEOTIDE SEQUENCE [LARGE SCALE GENOMIC DNA]</scope>
    <source>
        <strain evidence="1 2">DSM 9990</strain>
    </source>
</reference>
<gene>
    <name evidence="1" type="ORF">SAMN05660836_02145</name>
</gene>
<dbReference type="AlphaFoldDB" id="A0A1I4V765"/>
<dbReference type="PANTHER" id="PTHR35866">
    <property type="entry name" value="PUTATIVE-RELATED"/>
    <property type="match status" value="1"/>
</dbReference>
<dbReference type="Proteomes" id="UP000199611">
    <property type="component" value="Unassembled WGS sequence"/>
</dbReference>
<dbReference type="Pfam" id="PF03692">
    <property type="entry name" value="CxxCxxCC"/>
    <property type="match status" value="1"/>
</dbReference>
<dbReference type="STRING" id="39841.SAMN05660836_02145"/>
<name>A0A1I4V765_9BACT</name>
<sequence>MYIRSLQCKGVPEEKLEALEWGARFNFACHPDVPCFTECCRNLRLLLTPYDVLRLRKALGLSSRSFIDEYTDLEFREPARFPVLYLRMKDDDERLCPFLKPEGCAVYEHRPSACRIYPVARATRFHGVHQTLIESFYVIREDHCRGFQESRSWTVEEWLEDQGLGRYLRFNDEWTRTVMHKSLSRGLSPAQQQFVYTLTYDLDVLRKMMESGKLDRVFIIDGAERERCLNDNEALLTFGLKWLRFSLLGESTLEVR</sequence>
<evidence type="ECO:0000313" key="2">
    <source>
        <dbReference type="Proteomes" id="UP000199611"/>
    </source>
</evidence>
<dbReference type="EMBL" id="FOUU01000008">
    <property type="protein sequence ID" value="SFM97014.1"/>
    <property type="molecule type" value="Genomic_DNA"/>
</dbReference>
<dbReference type="PANTHER" id="PTHR35866:SF1">
    <property type="entry name" value="YKGJ FAMILY CYSTEINE CLUSTER PROTEIN"/>
    <property type="match status" value="1"/>
</dbReference>
<proteinExistence type="predicted"/>
<keyword evidence="2" id="KW-1185">Reference proteome</keyword>
<accession>A0A1I4V765</accession>
<evidence type="ECO:0000313" key="1">
    <source>
        <dbReference type="EMBL" id="SFM97014.1"/>
    </source>
</evidence>